<dbReference type="EMBL" id="JAINUG010000387">
    <property type="protein sequence ID" value="KAJ8372780.1"/>
    <property type="molecule type" value="Genomic_DNA"/>
</dbReference>
<evidence type="ECO:0000256" key="13">
    <source>
        <dbReference type="ARBA" id="ARBA00048700"/>
    </source>
</evidence>
<dbReference type="InterPro" id="IPR029058">
    <property type="entry name" value="AB_hydrolase_fold"/>
</dbReference>
<evidence type="ECO:0000256" key="15">
    <source>
        <dbReference type="SAM" id="SignalP"/>
    </source>
</evidence>
<evidence type="ECO:0000259" key="16">
    <source>
        <dbReference type="Pfam" id="PF00151"/>
    </source>
</evidence>
<comment type="similarity">
    <text evidence="2 14">Belongs to the AB hydrolase superfamily. Lipase family.</text>
</comment>
<sequence length="425" mass="45574">MCCSPTGRGLVLAVGLMLLLSAGVKGAEPRCSEFLCSEPSAPVVRTLRFTRDHGPCGLPLDTVPDLLWDAEGPTVLIVPGRRPPTVQPVWARAMARELLAAGRDNVLALDWLLPRGHDLVEGAHQVGKKLAGVIQTLLAKGLTPGRIHLVGFGVGAHVAGVAGAGLHGALGRITGLDPFAPAFTQTNSSLSGSQRCTVCGPNEPVAALGSSQPLGHVDFYIGSGHLLPGCPQGLMGRERYVLCSHQRAHQLFTSSIRAACSLTAFPCKSIADYQGGLCTHCDWPGLRTCPQLGFDITWLLPDSSVPFQPLTAVLDITSVAPFCVTPLLLELQVGGGSLLEAQLFILLKDGDTVTSSMLLSGPRRMLFEPLKKYQFLVSADRDGDFQTVLLEFYTERLLYLDWRKRNLTISHLLLTRLPRAQGKPS</sequence>
<feature type="chain" id="PRO_5042004284" description="Phospholipase A1 member A" evidence="15">
    <location>
        <begin position="27"/>
        <end position="425"/>
    </location>
</feature>
<proteinExistence type="inferred from homology"/>
<keyword evidence="7" id="KW-0443">Lipid metabolism</keyword>
<dbReference type="Proteomes" id="UP001221898">
    <property type="component" value="Unassembled WGS sequence"/>
</dbReference>
<comment type="catalytic activity">
    <reaction evidence="11">
        <text>1-(9Z-octadecenoyl)-sn-glycero-3-phospho-L-serine + H2O = sn-glycero-3-phospho-L-serine + (9Z)-octadecenoate + H(+)</text>
        <dbReference type="Rhea" id="RHEA:40499"/>
        <dbReference type="ChEBI" id="CHEBI:15377"/>
        <dbReference type="ChEBI" id="CHEBI:15378"/>
        <dbReference type="ChEBI" id="CHEBI:30823"/>
        <dbReference type="ChEBI" id="CHEBI:64765"/>
        <dbReference type="ChEBI" id="CHEBI:74617"/>
    </reaction>
    <physiologicalReaction direction="left-to-right" evidence="11">
        <dbReference type="Rhea" id="RHEA:40500"/>
    </physiologicalReaction>
</comment>
<reference evidence="17" key="1">
    <citation type="journal article" date="2023" name="Science">
        <title>Genome structures resolve the early diversification of teleost fishes.</title>
        <authorList>
            <person name="Parey E."/>
            <person name="Louis A."/>
            <person name="Montfort J."/>
            <person name="Bouchez O."/>
            <person name="Roques C."/>
            <person name="Iampietro C."/>
            <person name="Lluch J."/>
            <person name="Castinel A."/>
            <person name="Donnadieu C."/>
            <person name="Desvignes T."/>
            <person name="Floi Bucao C."/>
            <person name="Jouanno E."/>
            <person name="Wen M."/>
            <person name="Mejri S."/>
            <person name="Dirks R."/>
            <person name="Jansen H."/>
            <person name="Henkel C."/>
            <person name="Chen W.J."/>
            <person name="Zahm M."/>
            <person name="Cabau C."/>
            <person name="Klopp C."/>
            <person name="Thompson A.W."/>
            <person name="Robinson-Rechavi M."/>
            <person name="Braasch I."/>
            <person name="Lecointre G."/>
            <person name="Bobe J."/>
            <person name="Postlethwait J.H."/>
            <person name="Berthelot C."/>
            <person name="Roest Crollius H."/>
            <person name="Guiguen Y."/>
        </authorList>
    </citation>
    <scope>NUCLEOTIDE SEQUENCE</scope>
    <source>
        <strain evidence="17">NC1722</strain>
    </source>
</reference>
<dbReference type="PANTHER" id="PTHR11610">
    <property type="entry name" value="LIPASE"/>
    <property type="match status" value="1"/>
</dbReference>
<evidence type="ECO:0000256" key="5">
    <source>
        <dbReference type="ARBA" id="ARBA00022801"/>
    </source>
</evidence>
<dbReference type="InterPro" id="IPR000734">
    <property type="entry name" value="TAG_lipase"/>
</dbReference>
<dbReference type="GO" id="GO:0005615">
    <property type="term" value="C:extracellular space"/>
    <property type="evidence" value="ECO:0007669"/>
    <property type="project" value="TreeGrafter"/>
</dbReference>
<evidence type="ECO:0000256" key="12">
    <source>
        <dbReference type="ARBA" id="ARBA00048646"/>
    </source>
</evidence>
<dbReference type="Gene3D" id="3.40.50.1820">
    <property type="entry name" value="alpha/beta hydrolase"/>
    <property type="match status" value="1"/>
</dbReference>
<evidence type="ECO:0000256" key="7">
    <source>
        <dbReference type="ARBA" id="ARBA00023098"/>
    </source>
</evidence>
<dbReference type="SUPFAM" id="SSF53474">
    <property type="entry name" value="alpha/beta-Hydrolases"/>
    <property type="match status" value="1"/>
</dbReference>
<evidence type="ECO:0000256" key="8">
    <source>
        <dbReference type="ARBA" id="ARBA00023157"/>
    </source>
</evidence>
<gene>
    <name evidence="17" type="ORF">AAFF_G00277230</name>
</gene>
<keyword evidence="18" id="KW-1185">Reference proteome</keyword>
<evidence type="ECO:0000313" key="18">
    <source>
        <dbReference type="Proteomes" id="UP001221898"/>
    </source>
</evidence>
<evidence type="ECO:0000313" key="17">
    <source>
        <dbReference type="EMBL" id="KAJ8372780.1"/>
    </source>
</evidence>
<evidence type="ECO:0000256" key="10">
    <source>
        <dbReference type="ARBA" id="ARBA00040696"/>
    </source>
</evidence>
<comment type="caution">
    <text evidence="17">The sequence shown here is derived from an EMBL/GenBank/DDBJ whole genome shotgun (WGS) entry which is preliminary data.</text>
</comment>
<evidence type="ECO:0000256" key="14">
    <source>
        <dbReference type="RuleBase" id="RU004262"/>
    </source>
</evidence>
<name>A0AAD7RAZ1_9TELE</name>
<keyword evidence="8" id="KW-1015">Disulfide bond</keyword>
<keyword evidence="9" id="KW-0325">Glycoprotein</keyword>
<evidence type="ECO:0000256" key="6">
    <source>
        <dbReference type="ARBA" id="ARBA00022963"/>
    </source>
</evidence>
<evidence type="ECO:0000256" key="2">
    <source>
        <dbReference type="ARBA" id="ARBA00010701"/>
    </source>
</evidence>
<accession>A0AAD7RAZ1</accession>
<comment type="catalytic activity">
    <reaction evidence="13">
        <text>1-hexadecanoyl-2-(5Z,8Z,11Z,14Z-eicosatetraenoyl)-sn-glycero-3-phospho-L-serine + H2O = 2-(5Z,8Z,11Z,14Z)-eicosatetraenoyl-sn-glycero-3-phospho-L-serine + hexadecanoate + H(+)</text>
        <dbReference type="Rhea" id="RHEA:41187"/>
        <dbReference type="ChEBI" id="CHEBI:7896"/>
        <dbReference type="ChEBI" id="CHEBI:15377"/>
        <dbReference type="ChEBI" id="CHEBI:15378"/>
        <dbReference type="ChEBI" id="CHEBI:75032"/>
        <dbReference type="ChEBI" id="CHEBI:77830"/>
    </reaction>
    <physiologicalReaction direction="left-to-right" evidence="13">
        <dbReference type="Rhea" id="RHEA:41188"/>
    </physiologicalReaction>
</comment>
<keyword evidence="4 15" id="KW-0732">Signal</keyword>
<dbReference type="AlphaFoldDB" id="A0AAD7RAZ1"/>
<keyword evidence="3" id="KW-0964">Secreted</keyword>
<dbReference type="InterPro" id="IPR013818">
    <property type="entry name" value="Lipase"/>
</dbReference>
<evidence type="ECO:0000256" key="9">
    <source>
        <dbReference type="ARBA" id="ARBA00023180"/>
    </source>
</evidence>
<dbReference type="GO" id="GO:0016042">
    <property type="term" value="P:lipid catabolic process"/>
    <property type="evidence" value="ECO:0007669"/>
    <property type="project" value="UniProtKB-KW"/>
</dbReference>
<comment type="catalytic activity">
    <reaction evidence="12">
        <text>1,2-di-(9Z)-octadecenoyl-sn-glycero-3-phospho-L-serine + H2O = 2-(9Z-octadecenoyl)-sn-glycero-3-phospho-L-serine + (9Z)-octadecenoate + H(+)</text>
        <dbReference type="Rhea" id="RHEA:40491"/>
        <dbReference type="ChEBI" id="CHEBI:15377"/>
        <dbReference type="ChEBI" id="CHEBI:15378"/>
        <dbReference type="ChEBI" id="CHEBI:30823"/>
        <dbReference type="ChEBI" id="CHEBI:74905"/>
        <dbReference type="ChEBI" id="CHEBI:77342"/>
    </reaction>
    <physiologicalReaction direction="left-to-right" evidence="12">
        <dbReference type="Rhea" id="RHEA:40492"/>
    </physiologicalReaction>
</comment>
<feature type="domain" description="Lipase" evidence="16">
    <location>
        <begin position="71"/>
        <end position="297"/>
    </location>
</feature>
<evidence type="ECO:0000256" key="11">
    <source>
        <dbReference type="ARBA" id="ARBA00048284"/>
    </source>
</evidence>
<evidence type="ECO:0000256" key="4">
    <source>
        <dbReference type="ARBA" id="ARBA00022729"/>
    </source>
</evidence>
<protein>
    <recommendedName>
        <fullName evidence="10">Phospholipase A1 member A</fullName>
    </recommendedName>
</protein>
<evidence type="ECO:0000256" key="3">
    <source>
        <dbReference type="ARBA" id="ARBA00022525"/>
    </source>
</evidence>
<organism evidence="17 18">
    <name type="scientific">Aldrovandia affinis</name>
    <dbReference type="NCBI Taxonomy" id="143900"/>
    <lineage>
        <taxon>Eukaryota</taxon>
        <taxon>Metazoa</taxon>
        <taxon>Chordata</taxon>
        <taxon>Craniata</taxon>
        <taxon>Vertebrata</taxon>
        <taxon>Euteleostomi</taxon>
        <taxon>Actinopterygii</taxon>
        <taxon>Neopterygii</taxon>
        <taxon>Teleostei</taxon>
        <taxon>Notacanthiformes</taxon>
        <taxon>Halosauridae</taxon>
        <taxon>Aldrovandia</taxon>
    </lineage>
</organism>
<keyword evidence="5" id="KW-0378">Hydrolase</keyword>
<dbReference type="PANTHER" id="PTHR11610:SF111">
    <property type="entry name" value="PHOSPHOLIPASE A1 MEMBER A"/>
    <property type="match status" value="1"/>
</dbReference>
<evidence type="ECO:0000256" key="1">
    <source>
        <dbReference type="ARBA" id="ARBA00004613"/>
    </source>
</evidence>
<comment type="subcellular location">
    <subcellularLocation>
        <location evidence="1">Secreted</location>
    </subcellularLocation>
</comment>
<dbReference type="PRINTS" id="PR00821">
    <property type="entry name" value="TAGLIPASE"/>
</dbReference>
<dbReference type="GO" id="GO:0008970">
    <property type="term" value="F:phospholipase A1 activity"/>
    <property type="evidence" value="ECO:0007669"/>
    <property type="project" value="TreeGrafter"/>
</dbReference>
<feature type="signal peptide" evidence="15">
    <location>
        <begin position="1"/>
        <end position="26"/>
    </location>
</feature>
<dbReference type="Pfam" id="PF00151">
    <property type="entry name" value="Lipase"/>
    <property type="match status" value="1"/>
</dbReference>
<keyword evidence="6" id="KW-0442">Lipid degradation</keyword>